<dbReference type="EMBL" id="AOGE01000027">
    <property type="protein sequence ID" value="ELT49098.1"/>
    <property type="molecule type" value="Genomic_DNA"/>
</dbReference>
<dbReference type="Gene3D" id="1.10.260.40">
    <property type="entry name" value="lambda repressor-like DNA-binding domains"/>
    <property type="match status" value="1"/>
</dbReference>
<organism evidence="2 3">
    <name type="scientific">Brucella intermedia M86</name>
    <dbReference type="NCBI Taxonomy" id="1234597"/>
    <lineage>
        <taxon>Bacteria</taxon>
        <taxon>Pseudomonadati</taxon>
        <taxon>Pseudomonadota</taxon>
        <taxon>Alphaproteobacteria</taxon>
        <taxon>Hyphomicrobiales</taxon>
        <taxon>Brucellaceae</taxon>
        <taxon>Brucella/Ochrobactrum group</taxon>
        <taxon>Brucella</taxon>
    </lineage>
</organism>
<comment type="caution">
    <text evidence="2">The sequence shown here is derived from an EMBL/GenBank/DDBJ whole genome shotgun (WGS) entry which is preliminary data.</text>
</comment>
<reference evidence="2 3" key="1">
    <citation type="journal article" date="2013" name="Gut Pathog.">
        <title>Draft genome of Ochrobactrum intermedium strain M86 isolated from non-ulcer dyspeptic individual from India.</title>
        <authorList>
            <person name="Kulkarni G."/>
            <person name="Dhotre D."/>
            <person name="Dharne M."/>
            <person name="Shetty S."/>
            <person name="Chowdhury S."/>
            <person name="Misra V."/>
            <person name="Misra S."/>
            <person name="Patole M."/>
            <person name="Shouche Y."/>
        </authorList>
    </citation>
    <scope>NUCLEOTIDE SEQUENCE [LARGE SCALE GENOMIC DNA]</scope>
    <source>
        <strain evidence="2 3">M86</strain>
    </source>
</reference>
<dbReference type="Pfam" id="PF01381">
    <property type="entry name" value="HTH_3"/>
    <property type="match status" value="1"/>
</dbReference>
<dbReference type="RefSeq" id="WP_006471590.1">
    <property type="nucleotide sequence ID" value="NZ_AOGE01000027.1"/>
</dbReference>
<name>M5JPB1_9HYPH</name>
<evidence type="ECO:0000313" key="3">
    <source>
        <dbReference type="Proteomes" id="UP000011971"/>
    </source>
</evidence>
<dbReference type="GO" id="GO:0003677">
    <property type="term" value="F:DNA binding"/>
    <property type="evidence" value="ECO:0007669"/>
    <property type="project" value="InterPro"/>
</dbReference>
<dbReference type="Proteomes" id="UP000011971">
    <property type="component" value="Unassembled WGS sequence"/>
</dbReference>
<accession>M5JPB1</accession>
<dbReference type="CDD" id="cd00093">
    <property type="entry name" value="HTH_XRE"/>
    <property type="match status" value="1"/>
</dbReference>
<gene>
    <name evidence="2" type="ORF">D584_11237</name>
</gene>
<dbReference type="OrthoDB" id="528805at2"/>
<evidence type="ECO:0000313" key="2">
    <source>
        <dbReference type="EMBL" id="ELT49098.1"/>
    </source>
</evidence>
<feature type="domain" description="HTH cro/C1-type" evidence="1">
    <location>
        <begin position="19"/>
        <end position="59"/>
    </location>
</feature>
<dbReference type="PROSITE" id="PS50943">
    <property type="entry name" value="HTH_CROC1"/>
    <property type="match status" value="1"/>
</dbReference>
<protein>
    <submittedName>
        <fullName evidence="2">Transcriptional regulator</fullName>
    </submittedName>
</protein>
<dbReference type="SUPFAM" id="SSF47413">
    <property type="entry name" value="lambda repressor-like DNA-binding domains"/>
    <property type="match status" value="1"/>
</dbReference>
<sequence length="199" mass="22391">MNLSDRIKEAADEVGGLNQLAVRTGIARRTIGSWLEGRKPKPEALQKIAEVADINVAWLITGVGEKYSAERLVREAEQDRQKAEFNRDLGNALRANDQRRLARDPFFAMEVERRGPRLDIAVLEKIARIVTKAYKDAHIQIAPEKISVEAGELYNELMTRVINYADPLEIEATLPQIEHLLRKRLSEAKVNPGTGKRSA</sequence>
<proteinExistence type="predicted"/>
<dbReference type="PATRIC" id="fig|1234597.4.peg.2325"/>
<dbReference type="InterPro" id="IPR001387">
    <property type="entry name" value="Cro/C1-type_HTH"/>
</dbReference>
<evidence type="ECO:0000259" key="1">
    <source>
        <dbReference type="PROSITE" id="PS50943"/>
    </source>
</evidence>
<dbReference type="AlphaFoldDB" id="M5JPB1"/>
<dbReference type="InterPro" id="IPR010982">
    <property type="entry name" value="Lambda_DNA-bd_dom_sf"/>
</dbReference>